<dbReference type="InterPro" id="IPR012871">
    <property type="entry name" value="DUF1668_ORYSA"/>
</dbReference>
<dbReference type="OrthoDB" id="590041at2759"/>
<protein>
    <submittedName>
        <fullName evidence="1">Uncharacterized protein</fullName>
    </submittedName>
</protein>
<gene>
    <name evidence="1" type="ORF">HU200_015466</name>
</gene>
<evidence type="ECO:0000313" key="1">
    <source>
        <dbReference type="EMBL" id="KAF8733100.1"/>
    </source>
</evidence>
<comment type="caution">
    <text evidence="1">The sequence shown here is derived from an EMBL/GenBank/DDBJ whole genome shotgun (WGS) entry which is preliminary data.</text>
</comment>
<evidence type="ECO:0000313" key="2">
    <source>
        <dbReference type="Proteomes" id="UP000636709"/>
    </source>
</evidence>
<dbReference type="InterPro" id="IPR011047">
    <property type="entry name" value="Quinoprotein_ADH-like_sf"/>
</dbReference>
<sequence length="361" mass="40623">MPEQRTPNDRKQHLYLVFDDWEFGYSVRKVSLSRRSGKRAEQTLSSDSSDGAGAEPLPVFMRISAPRGFPDFFTSAFGTKIMATLTGPADDVDDDGIMDIPTIDVQDKTLVSGIASSCLAVPIYFPVSDDRLFALDFGTFEILQKPKHKEPWMWQNLTYPPFARADATSYGVHPDGSILVSTKSGTTFIFDTNEYEYVWKLYGGWAFPFTGHGYYDTSLDGFVGLSKDSEKLGYLYCCNMANTMADDTGKRLHPSPDIKHVSATLLHMRPGRFCLVECVCIDSGMTDQKLREPYVNPKFMERGFEGGGPQSCRVMCQLKTFSLTYDTKGDLKLRHCRVRCYRLPHEARIGSICQDPAAFWL</sequence>
<dbReference type="AlphaFoldDB" id="A0A835FAD0"/>
<proteinExistence type="predicted"/>
<dbReference type="PANTHER" id="PTHR33085">
    <property type="entry name" value="OS12G0113100 PROTEIN-RELATED"/>
    <property type="match status" value="1"/>
</dbReference>
<reference evidence="1" key="1">
    <citation type="submission" date="2020-07" db="EMBL/GenBank/DDBJ databases">
        <title>Genome sequence and genetic diversity analysis of an under-domesticated orphan crop, white fonio (Digitaria exilis).</title>
        <authorList>
            <person name="Bennetzen J.L."/>
            <person name="Chen S."/>
            <person name="Ma X."/>
            <person name="Wang X."/>
            <person name="Yssel A.E.J."/>
            <person name="Chaluvadi S.R."/>
            <person name="Johnson M."/>
            <person name="Gangashetty P."/>
            <person name="Hamidou F."/>
            <person name="Sanogo M.D."/>
            <person name="Zwaenepoel A."/>
            <person name="Wallace J."/>
            <person name="Van De Peer Y."/>
            <person name="Van Deynze A."/>
        </authorList>
    </citation>
    <scope>NUCLEOTIDE SEQUENCE</scope>
    <source>
        <tissue evidence="1">Leaves</tissue>
    </source>
</reference>
<dbReference type="Pfam" id="PF07893">
    <property type="entry name" value="DUF1668"/>
    <property type="match status" value="1"/>
</dbReference>
<dbReference type="EMBL" id="JACEFO010001603">
    <property type="protein sequence ID" value="KAF8733100.1"/>
    <property type="molecule type" value="Genomic_DNA"/>
</dbReference>
<dbReference type="SUPFAM" id="SSF50998">
    <property type="entry name" value="Quinoprotein alcohol dehydrogenase-like"/>
    <property type="match status" value="1"/>
</dbReference>
<organism evidence="1 2">
    <name type="scientific">Digitaria exilis</name>
    <dbReference type="NCBI Taxonomy" id="1010633"/>
    <lineage>
        <taxon>Eukaryota</taxon>
        <taxon>Viridiplantae</taxon>
        <taxon>Streptophyta</taxon>
        <taxon>Embryophyta</taxon>
        <taxon>Tracheophyta</taxon>
        <taxon>Spermatophyta</taxon>
        <taxon>Magnoliopsida</taxon>
        <taxon>Liliopsida</taxon>
        <taxon>Poales</taxon>
        <taxon>Poaceae</taxon>
        <taxon>PACMAD clade</taxon>
        <taxon>Panicoideae</taxon>
        <taxon>Panicodae</taxon>
        <taxon>Paniceae</taxon>
        <taxon>Anthephorinae</taxon>
        <taxon>Digitaria</taxon>
    </lineage>
</organism>
<dbReference type="Proteomes" id="UP000636709">
    <property type="component" value="Unassembled WGS sequence"/>
</dbReference>
<accession>A0A835FAD0</accession>
<dbReference type="PANTHER" id="PTHR33085:SF80">
    <property type="entry name" value="F-BOX ASSOCIATED DOMAIN-CONTAINING PROTEIN"/>
    <property type="match status" value="1"/>
</dbReference>
<name>A0A835FAD0_9POAL</name>
<keyword evidence="2" id="KW-1185">Reference proteome</keyword>